<comment type="caution">
    <text evidence="1">The sequence shown here is derived from an EMBL/GenBank/DDBJ whole genome shotgun (WGS) entry which is preliminary data.</text>
</comment>
<dbReference type="EMBL" id="JANPWB010000009">
    <property type="protein sequence ID" value="KAJ1158441.1"/>
    <property type="molecule type" value="Genomic_DNA"/>
</dbReference>
<dbReference type="AlphaFoldDB" id="A0AAV7S3C3"/>
<organism evidence="1 2">
    <name type="scientific">Pleurodeles waltl</name>
    <name type="common">Iberian ribbed newt</name>
    <dbReference type="NCBI Taxonomy" id="8319"/>
    <lineage>
        <taxon>Eukaryota</taxon>
        <taxon>Metazoa</taxon>
        <taxon>Chordata</taxon>
        <taxon>Craniata</taxon>
        <taxon>Vertebrata</taxon>
        <taxon>Euteleostomi</taxon>
        <taxon>Amphibia</taxon>
        <taxon>Batrachia</taxon>
        <taxon>Caudata</taxon>
        <taxon>Salamandroidea</taxon>
        <taxon>Salamandridae</taxon>
        <taxon>Pleurodelinae</taxon>
        <taxon>Pleurodeles</taxon>
    </lineage>
</organism>
<feature type="non-terminal residue" evidence="1">
    <location>
        <position position="98"/>
    </location>
</feature>
<proteinExistence type="predicted"/>
<feature type="non-terminal residue" evidence="1">
    <location>
        <position position="1"/>
    </location>
</feature>
<sequence length="98" mass="10397">RGRAGTKTAAARCAAAWVLPLPGGGGALITPIHLWRALLLRRWGRGGMPPRSDGCRHWSAAVVVVAQSWIVFPCHTLCFLPCARSTVSLGDGTFFLSG</sequence>
<name>A0AAV7S3C3_PLEWA</name>
<evidence type="ECO:0000313" key="1">
    <source>
        <dbReference type="EMBL" id="KAJ1158441.1"/>
    </source>
</evidence>
<dbReference type="Proteomes" id="UP001066276">
    <property type="component" value="Chromosome 5"/>
</dbReference>
<protein>
    <submittedName>
        <fullName evidence="1">Uncharacterized protein</fullName>
    </submittedName>
</protein>
<reference evidence="1" key="1">
    <citation type="journal article" date="2022" name="bioRxiv">
        <title>Sequencing and chromosome-scale assembly of the giantPleurodeles waltlgenome.</title>
        <authorList>
            <person name="Brown T."/>
            <person name="Elewa A."/>
            <person name="Iarovenko S."/>
            <person name="Subramanian E."/>
            <person name="Araus A.J."/>
            <person name="Petzold A."/>
            <person name="Susuki M."/>
            <person name="Suzuki K.-i.T."/>
            <person name="Hayashi T."/>
            <person name="Toyoda A."/>
            <person name="Oliveira C."/>
            <person name="Osipova E."/>
            <person name="Leigh N.D."/>
            <person name="Simon A."/>
            <person name="Yun M.H."/>
        </authorList>
    </citation>
    <scope>NUCLEOTIDE SEQUENCE</scope>
    <source>
        <strain evidence="1">20211129_DDA</strain>
        <tissue evidence="1">Liver</tissue>
    </source>
</reference>
<evidence type="ECO:0000313" key="2">
    <source>
        <dbReference type="Proteomes" id="UP001066276"/>
    </source>
</evidence>
<keyword evidence="2" id="KW-1185">Reference proteome</keyword>
<accession>A0AAV7S3C3</accession>
<gene>
    <name evidence="1" type="ORF">NDU88_011129</name>
</gene>